<gene>
    <name evidence="1" type="ordered locus">c1094</name>
</gene>
<dbReference type="EMBL" id="AE014075">
    <property type="protein sequence ID" value="AAN79562.1"/>
    <property type="molecule type" value="Genomic_DNA"/>
</dbReference>
<name>A0A0H2V6N5_ECOL6</name>
<reference evidence="1 2" key="1">
    <citation type="journal article" date="2002" name="Proc. Natl. Acad. Sci. U.S.A.">
        <title>Extensive mosaic structure revealed by the complete genome sequence of uropathogenic Escherichia coli.</title>
        <authorList>
            <person name="Welch R.A."/>
            <person name="Burland V."/>
            <person name="Plunkett G.III."/>
            <person name="Redford P."/>
            <person name="Roesch P."/>
            <person name="Rasko D."/>
            <person name="Buckles E.L."/>
            <person name="Liou S.R."/>
            <person name="Boutin A."/>
            <person name="Hackett J."/>
            <person name="Stroud D."/>
            <person name="Mayhew G.F."/>
            <person name="Rose D.J."/>
            <person name="Zhou S."/>
            <person name="Schwartz D.C."/>
            <person name="Perna N.T."/>
            <person name="Mobley H.L."/>
            <person name="Donnenberg M.S."/>
            <person name="Blattner F.R."/>
        </authorList>
    </citation>
    <scope>NUCLEOTIDE SEQUENCE [LARGE SCALE GENOMIC DNA]</scope>
    <source>
        <strain evidence="2">CFT073 / ATCC 700928 / UPEC</strain>
    </source>
</reference>
<dbReference type="HOGENOM" id="CLU_201739_0_0_6"/>
<accession>A0A0H2V6N5</accession>
<proteinExistence type="predicted"/>
<dbReference type="KEGG" id="ecc:c1094"/>
<evidence type="ECO:0000313" key="2">
    <source>
        <dbReference type="Proteomes" id="UP000001410"/>
    </source>
</evidence>
<organism evidence="1 2">
    <name type="scientific">Escherichia coli O6:H1 (strain CFT073 / ATCC 700928 / UPEC)</name>
    <dbReference type="NCBI Taxonomy" id="199310"/>
    <lineage>
        <taxon>Bacteria</taxon>
        <taxon>Pseudomonadati</taxon>
        <taxon>Pseudomonadota</taxon>
        <taxon>Gammaproteobacteria</taxon>
        <taxon>Enterobacterales</taxon>
        <taxon>Enterobacteriaceae</taxon>
        <taxon>Escherichia</taxon>
    </lineage>
</organism>
<dbReference type="Proteomes" id="UP000001410">
    <property type="component" value="Chromosome"/>
</dbReference>
<sequence length="72" mass="8229">MKTYKCELRQAYEKKVLYKVRLIFFVSDNLQKKIAETASDKPPQGKLVTTESIGWATKKVPGLILNLLNDTN</sequence>
<evidence type="ECO:0000313" key="1">
    <source>
        <dbReference type="EMBL" id="AAN79562.1"/>
    </source>
</evidence>
<dbReference type="AlphaFoldDB" id="A0A0H2V6N5"/>
<keyword evidence="2" id="KW-1185">Reference proteome</keyword>
<protein>
    <submittedName>
        <fullName evidence="1">Uncharacterized protein</fullName>
    </submittedName>
</protein>